<protein>
    <submittedName>
        <fullName evidence="1">Uncharacterized protein</fullName>
    </submittedName>
</protein>
<comment type="caution">
    <text evidence="1">The sequence shown here is derived from an EMBL/GenBank/DDBJ whole genome shotgun (WGS) entry which is preliminary data.</text>
</comment>
<evidence type="ECO:0000313" key="1">
    <source>
        <dbReference type="EMBL" id="KAK1934003.1"/>
    </source>
</evidence>
<proteinExistence type="predicted"/>
<accession>A0AAD9G8X1</accession>
<name>A0AAD9G8X1_BABDI</name>
<evidence type="ECO:0000313" key="2">
    <source>
        <dbReference type="Proteomes" id="UP001195914"/>
    </source>
</evidence>
<reference evidence="1" key="1">
    <citation type="journal article" date="2014" name="Nucleic Acids Res.">
        <title>The evolutionary dynamics of variant antigen genes in Babesia reveal a history of genomic innovation underlying host-parasite interaction.</title>
        <authorList>
            <person name="Jackson A.P."/>
            <person name="Otto T.D."/>
            <person name="Darby A."/>
            <person name="Ramaprasad A."/>
            <person name="Xia D."/>
            <person name="Echaide I.E."/>
            <person name="Farber M."/>
            <person name="Gahlot S."/>
            <person name="Gamble J."/>
            <person name="Gupta D."/>
            <person name="Gupta Y."/>
            <person name="Jackson L."/>
            <person name="Malandrin L."/>
            <person name="Malas T.B."/>
            <person name="Moussa E."/>
            <person name="Nair M."/>
            <person name="Reid A.J."/>
            <person name="Sanders M."/>
            <person name="Sharma J."/>
            <person name="Tracey A."/>
            <person name="Quail M.A."/>
            <person name="Weir W."/>
            <person name="Wastling J.M."/>
            <person name="Hall N."/>
            <person name="Willadsen P."/>
            <person name="Lingelbach K."/>
            <person name="Shiels B."/>
            <person name="Tait A."/>
            <person name="Berriman M."/>
            <person name="Allred D.R."/>
            <person name="Pain A."/>
        </authorList>
    </citation>
    <scope>NUCLEOTIDE SEQUENCE</scope>
    <source>
        <strain evidence="1">1802A</strain>
    </source>
</reference>
<dbReference type="EMBL" id="JAHBMH010000067">
    <property type="protein sequence ID" value="KAK1934003.1"/>
    <property type="molecule type" value="Genomic_DNA"/>
</dbReference>
<gene>
    <name evidence="1" type="ORF">X943_000245</name>
</gene>
<sequence>MSTRYRLIYMFSRSGAQELERWLTSTLLVRSLEEIKKHPAALCYGHYAFSRLHG</sequence>
<dbReference type="AlphaFoldDB" id="A0AAD9G8X1"/>
<reference evidence="1" key="2">
    <citation type="submission" date="2021-05" db="EMBL/GenBank/DDBJ databases">
        <authorList>
            <person name="Pain A."/>
        </authorList>
    </citation>
    <scope>NUCLEOTIDE SEQUENCE</scope>
    <source>
        <strain evidence="1">1802A</strain>
    </source>
</reference>
<organism evidence="1 2">
    <name type="scientific">Babesia divergens</name>
    <dbReference type="NCBI Taxonomy" id="32595"/>
    <lineage>
        <taxon>Eukaryota</taxon>
        <taxon>Sar</taxon>
        <taxon>Alveolata</taxon>
        <taxon>Apicomplexa</taxon>
        <taxon>Aconoidasida</taxon>
        <taxon>Piroplasmida</taxon>
        <taxon>Babesiidae</taxon>
        <taxon>Babesia</taxon>
    </lineage>
</organism>
<dbReference type="Proteomes" id="UP001195914">
    <property type="component" value="Unassembled WGS sequence"/>
</dbReference>
<keyword evidence="2" id="KW-1185">Reference proteome</keyword>